<organism evidence="2 3">
    <name type="scientific">Candidatus Shapirobacteria bacterium CG09_land_8_20_14_0_10_47_13</name>
    <dbReference type="NCBI Taxonomy" id="1974481"/>
    <lineage>
        <taxon>Bacteria</taxon>
        <taxon>Candidatus Shapironibacteriota</taxon>
    </lineage>
</organism>
<protein>
    <submittedName>
        <fullName evidence="2">Putative toxin-antitoxin system toxin component, PIN family</fullName>
    </submittedName>
</protein>
<dbReference type="NCBIfam" id="TIGR00305">
    <property type="entry name" value="putative toxin-antitoxin system toxin component, PIN family"/>
    <property type="match status" value="1"/>
</dbReference>
<name>A0A2H0WMU3_9BACT</name>
<dbReference type="Gene3D" id="3.40.50.1010">
    <property type="entry name" value="5'-nuclease"/>
    <property type="match status" value="1"/>
</dbReference>
<dbReference type="Proteomes" id="UP000230033">
    <property type="component" value="Unassembled WGS sequence"/>
</dbReference>
<feature type="domain" description="PIN" evidence="1">
    <location>
        <begin position="4"/>
        <end position="118"/>
    </location>
</feature>
<dbReference type="AlphaFoldDB" id="A0A2H0WMU3"/>
<dbReference type="CDD" id="cd09854">
    <property type="entry name" value="PIN_VapC-like"/>
    <property type="match status" value="1"/>
</dbReference>
<evidence type="ECO:0000313" key="3">
    <source>
        <dbReference type="Proteomes" id="UP000230033"/>
    </source>
</evidence>
<sequence>MPSLKIFLDASVVLAGLASSTGGSRKILAAARDNKIKLLTTPFIIQEVVNHLQKLDIEPSQLETLLSRKTIHLMANPHEKIIEKFSKTSSDPNDAHVLAGASLSGAIALISLDKKHLLTPKVRKTLKPMLVKSPQRILEVGQKVKLTSTSAKC</sequence>
<gene>
    <name evidence="2" type="ORF">COT65_01700</name>
</gene>
<reference evidence="3" key="1">
    <citation type="submission" date="2017-09" db="EMBL/GenBank/DDBJ databases">
        <title>Depth-based differentiation of microbial function through sediment-hosted aquifers and enrichment of novel symbionts in the deep terrestrial subsurface.</title>
        <authorList>
            <person name="Probst A.J."/>
            <person name="Ladd B."/>
            <person name="Jarett J.K."/>
            <person name="Geller-Mcgrath D.E."/>
            <person name="Sieber C.M.K."/>
            <person name="Emerson J.B."/>
            <person name="Anantharaman K."/>
            <person name="Thomas B.C."/>
            <person name="Malmstrom R."/>
            <person name="Stieglmeier M."/>
            <person name="Klingl A."/>
            <person name="Woyke T."/>
            <person name="Ryan C.M."/>
            <person name="Banfield J.F."/>
        </authorList>
    </citation>
    <scope>NUCLEOTIDE SEQUENCE [LARGE SCALE GENOMIC DNA]</scope>
</reference>
<dbReference type="SUPFAM" id="SSF88723">
    <property type="entry name" value="PIN domain-like"/>
    <property type="match status" value="1"/>
</dbReference>
<accession>A0A2H0WMU3</accession>
<dbReference type="PANTHER" id="PTHR34610:SF4">
    <property type="entry name" value="SLL8027 PROTEIN"/>
    <property type="match status" value="1"/>
</dbReference>
<proteinExistence type="predicted"/>
<dbReference type="SMART" id="SM00670">
    <property type="entry name" value="PINc"/>
    <property type="match status" value="1"/>
</dbReference>
<dbReference type="InterPro" id="IPR029060">
    <property type="entry name" value="PIN-like_dom_sf"/>
</dbReference>
<dbReference type="EMBL" id="PEZJ01000020">
    <property type="protein sequence ID" value="PIS13935.1"/>
    <property type="molecule type" value="Genomic_DNA"/>
</dbReference>
<dbReference type="InterPro" id="IPR002850">
    <property type="entry name" value="PIN_toxin-like"/>
</dbReference>
<comment type="caution">
    <text evidence="2">The sequence shown here is derived from an EMBL/GenBank/DDBJ whole genome shotgun (WGS) entry which is preliminary data.</text>
</comment>
<evidence type="ECO:0000259" key="1">
    <source>
        <dbReference type="SMART" id="SM00670"/>
    </source>
</evidence>
<evidence type="ECO:0000313" key="2">
    <source>
        <dbReference type="EMBL" id="PIS13935.1"/>
    </source>
</evidence>
<dbReference type="Pfam" id="PF13470">
    <property type="entry name" value="PIN_3"/>
    <property type="match status" value="1"/>
</dbReference>
<dbReference type="PANTHER" id="PTHR34610">
    <property type="entry name" value="SSL7007 PROTEIN"/>
    <property type="match status" value="1"/>
</dbReference>
<dbReference type="InterPro" id="IPR002716">
    <property type="entry name" value="PIN_dom"/>
</dbReference>